<dbReference type="InterPro" id="IPR016193">
    <property type="entry name" value="Cytidine_deaminase-like"/>
</dbReference>
<dbReference type="GO" id="GO:0008270">
    <property type="term" value="F:zinc ion binding"/>
    <property type="evidence" value="ECO:0007669"/>
    <property type="project" value="InterPro"/>
</dbReference>
<dbReference type="PANTHER" id="PTHR13857:SF45">
    <property type="entry name" value="DNA DC-DU-EDITING ENZYME APOBEC-3F"/>
    <property type="match status" value="1"/>
</dbReference>
<dbReference type="GO" id="GO:0051607">
    <property type="term" value="P:defense response to virus"/>
    <property type="evidence" value="ECO:0007669"/>
    <property type="project" value="TreeGrafter"/>
</dbReference>
<organism evidence="7 8">
    <name type="scientific">Phyllostomus discolor</name>
    <name type="common">pale spear-nosed bat</name>
    <dbReference type="NCBI Taxonomy" id="89673"/>
    <lineage>
        <taxon>Eukaryota</taxon>
        <taxon>Metazoa</taxon>
        <taxon>Chordata</taxon>
        <taxon>Craniata</taxon>
        <taxon>Vertebrata</taxon>
        <taxon>Euteleostomi</taxon>
        <taxon>Mammalia</taxon>
        <taxon>Eutheria</taxon>
        <taxon>Laurasiatheria</taxon>
        <taxon>Chiroptera</taxon>
        <taxon>Yangochiroptera</taxon>
        <taxon>Phyllostomidae</taxon>
        <taxon>Phyllostominae</taxon>
        <taxon>Phyllostomus</taxon>
    </lineage>
</organism>
<sequence length="637" mass="74868">MDSLPPKAYNFNFRNLREAPNRNSTYLCFEVEEEQLDSPESSYWGVFRNQPSHLHQVYPEEPLHAEQRFLSWFYDALLSPHAYYRVTWYMSWSPCSECAEEVVSFLGERENVSLSISASRLYKCDDQDQQEGLRLLDQAGVEVAMMSPEDFEYCWDNFVDNRRRSFRYWKGIRRNYYALDDELKAILCRGWNPMQKLYADYFDFHFTNKPTPKGRNGCYICYEVRGNHSPIFKGVFENQFYPKTRVHAEICFLNWFKELPLEQTPGPGEQYDITWYMSWSPCVECAKQVAEFLNTHKHVRLRITFSRLYHGNKQEYRQGLRSLAGAGAEVAVMSPEDFTCCWTTFVAPEEALFPPWSNPDDLVFSPGLTWAKLSKNSEKLSKMLDDILLDSEQLKMDSTSLNNRSLLEAEESPLSRKAEPALGTDTSREIALEEDDVMEPWPRYRCPMYSLHPKTYTTNFHNRLFAHGLNNTYLCFQVQKKKYNFPNPCYQGIFRNQPSYLQYIYRVEPLHAEQCFLSWFNDKYPSPHAGYHVTWYMSWSPCSECAEEVVSFLGERENVSLSISASRLYKCDDQDQQEGLRLLEQAGAEVAMMSPEDFEYCWDNFVDNSGRSFTYWKGIRRNYHALDDELKEILCRG</sequence>
<gene>
    <name evidence="8" type="primary">LOC118498588</name>
</gene>
<keyword evidence="3" id="KW-0479">Metal-binding</keyword>
<dbReference type="RefSeq" id="XP_035873002.1">
    <property type="nucleotide sequence ID" value="XM_036017109.1"/>
</dbReference>
<keyword evidence="4" id="KW-0378">Hydrolase</keyword>
<dbReference type="CDD" id="cd01283">
    <property type="entry name" value="cytidine_deaminase"/>
    <property type="match status" value="3"/>
</dbReference>
<dbReference type="KEGG" id="pdic:118498588"/>
<dbReference type="GO" id="GO:0005634">
    <property type="term" value="C:nucleus"/>
    <property type="evidence" value="ECO:0007669"/>
    <property type="project" value="TreeGrafter"/>
</dbReference>
<dbReference type="GO" id="GO:0004126">
    <property type="term" value="F:cytidine deaminase activity"/>
    <property type="evidence" value="ECO:0007669"/>
    <property type="project" value="TreeGrafter"/>
</dbReference>
<dbReference type="PROSITE" id="PS00903">
    <property type="entry name" value="CYT_DCMP_DEAMINASES_1"/>
    <property type="match status" value="3"/>
</dbReference>
<name>A0A7E6D1B0_9CHIR</name>
<dbReference type="GO" id="GO:0000932">
    <property type="term" value="C:P-body"/>
    <property type="evidence" value="ECO:0007669"/>
    <property type="project" value="TreeGrafter"/>
</dbReference>
<comment type="cofactor">
    <cofactor evidence="1">
        <name>Zn(2+)</name>
        <dbReference type="ChEBI" id="CHEBI:29105"/>
    </cofactor>
</comment>
<feature type="domain" description="CMP/dCMP-type deaminase" evidence="6">
    <location>
        <begin position="468"/>
        <end position="583"/>
    </location>
</feature>
<evidence type="ECO:0000256" key="2">
    <source>
        <dbReference type="ARBA" id="ARBA00006576"/>
    </source>
</evidence>
<keyword evidence="7" id="KW-1185">Reference proteome</keyword>
<dbReference type="Gene3D" id="3.40.140.10">
    <property type="entry name" value="Cytidine Deaminase, domain 2"/>
    <property type="match status" value="3"/>
</dbReference>
<dbReference type="AlphaFoldDB" id="A0A7E6D1B0"/>
<protein>
    <submittedName>
        <fullName evidence="8">DNA dC-&gt;dU-editing enzyme APOBEC-3F-like</fullName>
    </submittedName>
</protein>
<dbReference type="PROSITE" id="PS51747">
    <property type="entry name" value="CYT_DCMP_DEAMINASES_2"/>
    <property type="match status" value="3"/>
</dbReference>
<dbReference type="GO" id="GO:0003723">
    <property type="term" value="F:RNA binding"/>
    <property type="evidence" value="ECO:0007669"/>
    <property type="project" value="TreeGrafter"/>
</dbReference>
<feature type="domain" description="CMP/dCMP-type deaminase" evidence="6">
    <location>
        <begin position="181"/>
        <end position="323"/>
    </location>
</feature>
<dbReference type="SUPFAM" id="SSF53927">
    <property type="entry name" value="Cytidine deaminase-like"/>
    <property type="match status" value="3"/>
</dbReference>
<proteinExistence type="inferred from homology"/>
<dbReference type="InterPro" id="IPR002125">
    <property type="entry name" value="CMP_dCMP_dom"/>
</dbReference>
<keyword evidence="5" id="KW-0862">Zinc</keyword>
<dbReference type="Pfam" id="PF18772">
    <property type="entry name" value="APOBEC2"/>
    <property type="match status" value="3"/>
</dbReference>
<dbReference type="PANTHER" id="PTHR13857">
    <property type="entry name" value="MRNA EDITING ENZYME"/>
    <property type="match status" value="1"/>
</dbReference>
<feature type="domain" description="CMP/dCMP-type deaminase" evidence="6">
    <location>
        <begin position="21"/>
        <end position="136"/>
    </location>
</feature>
<dbReference type="GO" id="GO:0070383">
    <property type="term" value="P:DNA cytosine deamination"/>
    <property type="evidence" value="ECO:0007669"/>
    <property type="project" value="TreeGrafter"/>
</dbReference>
<evidence type="ECO:0000256" key="1">
    <source>
        <dbReference type="ARBA" id="ARBA00001947"/>
    </source>
</evidence>
<dbReference type="GO" id="GO:0016554">
    <property type="term" value="P:cytidine to uridine editing"/>
    <property type="evidence" value="ECO:0007669"/>
    <property type="project" value="TreeGrafter"/>
</dbReference>
<dbReference type="InterPro" id="IPR016192">
    <property type="entry name" value="APOBEC/CMP_deaminase_Zn-bd"/>
</dbReference>
<dbReference type="Proteomes" id="UP000504628">
    <property type="component" value="Chromosome 2"/>
</dbReference>
<accession>A0A7E6D1B0</accession>
<evidence type="ECO:0000256" key="3">
    <source>
        <dbReference type="ARBA" id="ARBA00022723"/>
    </source>
</evidence>
<dbReference type="GO" id="GO:0045869">
    <property type="term" value="P:negative regulation of single stranded viral RNA replication via double stranded DNA intermediate"/>
    <property type="evidence" value="ECO:0007669"/>
    <property type="project" value="TreeGrafter"/>
</dbReference>
<dbReference type="InParanoid" id="A0A7E6D1B0"/>
<comment type="similarity">
    <text evidence="2">Belongs to the cytidine and deoxycytidylate deaminase family.</text>
</comment>
<evidence type="ECO:0000256" key="5">
    <source>
        <dbReference type="ARBA" id="ARBA00022833"/>
    </source>
</evidence>
<evidence type="ECO:0000256" key="4">
    <source>
        <dbReference type="ARBA" id="ARBA00022801"/>
    </source>
</evidence>
<dbReference type="GeneID" id="118498588"/>
<reference evidence="8" key="1">
    <citation type="submission" date="2025-08" db="UniProtKB">
        <authorList>
            <consortium name="RefSeq"/>
        </authorList>
    </citation>
    <scope>IDENTIFICATION</scope>
    <source>
        <tissue evidence="8">Muscle</tissue>
    </source>
</reference>
<dbReference type="FunCoup" id="A0A7E6D1B0">
    <property type="interactions" value="136"/>
</dbReference>
<evidence type="ECO:0000313" key="7">
    <source>
        <dbReference type="Proteomes" id="UP000504628"/>
    </source>
</evidence>
<evidence type="ECO:0000259" key="6">
    <source>
        <dbReference type="PROSITE" id="PS51747"/>
    </source>
</evidence>
<evidence type="ECO:0000313" key="8">
    <source>
        <dbReference type="RefSeq" id="XP_035873002.1"/>
    </source>
</evidence>
<dbReference type="OrthoDB" id="9445293at2759"/>
<dbReference type="InterPro" id="IPR050610">
    <property type="entry name" value="APOBEC_Cyt_Deaminase"/>
</dbReference>